<accession>A0A9R1U870</accession>
<proteinExistence type="predicted"/>
<dbReference type="Proteomes" id="UP000694866">
    <property type="component" value="Unplaced"/>
</dbReference>
<organism evidence="3 4">
    <name type="scientific">Fopius arisanus</name>
    <dbReference type="NCBI Taxonomy" id="64838"/>
    <lineage>
        <taxon>Eukaryota</taxon>
        <taxon>Metazoa</taxon>
        <taxon>Ecdysozoa</taxon>
        <taxon>Arthropoda</taxon>
        <taxon>Hexapoda</taxon>
        <taxon>Insecta</taxon>
        <taxon>Pterygota</taxon>
        <taxon>Neoptera</taxon>
        <taxon>Endopterygota</taxon>
        <taxon>Hymenoptera</taxon>
        <taxon>Apocrita</taxon>
        <taxon>Ichneumonoidea</taxon>
        <taxon>Braconidae</taxon>
        <taxon>Opiinae</taxon>
        <taxon>Fopius</taxon>
    </lineage>
</organism>
<evidence type="ECO:0000259" key="2">
    <source>
        <dbReference type="Pfam" id="PF23663"/>
    </source>
</evidence>
<keyword evidence="3" id="KW-1185">Reference proteome</keyword>
<dbReference type="GeneID" id="105272230"/>
<reference evidence="4" key="1">
    <citation type="submission" date="2025-08" db="UniProtKB">
        <authorList>
            <consortium name="RefSeq"/>
        </authorList>
    </citation>
    <scope>IDENTIFICATION</scope>
    <source>
        <strain evidence="4">USDA-PBARC FA_bdor</strain>
        <tissue evidence="4">Whole organism</tissue>
    </source>
</reference>
<evidence type="ECO:0000313" key="3">
    <source>
        <dbReference type="Proteomes" id="UP000694866"/>
    </source>
</evidence>
<protein>
    <recommendedName>
        <fullName evidence="2">SCAN domain-containing protein</fullName>
    </recommendedName>
</protein>
<feature type="region of interest" description="Disordered" evidence="1">
    <location>
        <begin position="1"/>
        <end position="20"/>
    </location>
</feature>
<name>A0A9R1U870_9HYME</name>
<gene>
    <name evidence="4" type="primary">LOC105272230</name>
</gene>
<sequence length="891" mass="100221">MQMVNQLMEDGDSEPPQLPSSPVLRMIKHQTLAADRLHLDPVKALQILKAREMKNEIFTIRCDPFYINYSTELQQKIHRRIANKGNFSLKIDATSGITRTFRRIDTHHTGPIHLFSAVTQTPSGQQIALGQMLTESQAATSIDEWLTEWLGTQKLPFPKEVVTDEGLGLLVGCIRAFTGYKTVNSYADALFDISDTNRLPACYIRLDVAHFLKTYVAMLKNSNKSLGKYYKGGIAKLIMARNKENAEIILRNLLIIAQSPTCGMTVEGFPSLCSHAKEKMEKIFTHHNFENLTFPSNRTETDAEVSTSPNARSKAVQPSLWKDWALEINGKILEQIECVAGTITNELYCPDFSKKLLSDIKWLPLWSCICRDEFGFGRVPASSAAVESSFNIIKTWLLAKMKSPRPDLFITLHKHYLDAQSILVGTKMDNHIKGRDESENRDLQFEVAEISHEQQTEEIGSDLTGDEGGLPGEQPIYHSSPVSSDNRGNFNVEECLICAAGHLPTGGHKCEKCNLPVHIIPPCSVSIGDEEGYGEKRLCNGCNSKREKATTRLCRDGQETGDSKTVSGKRNFSYLKKTYPPDFFTPKKTLDTIPVLKKGNDPSLRAIRVRGKRINLTNTDIFDALFHALLTMAFDLPDFIQYLEQHRNHNALFRMIHYVYTSKRISQTTYVKRYHVLAPHLFNETLGHHEVDCVVMNCESDAGEICEKLMESLSLLERTVICDGGCSPITLQPCVLKVYLDKLIRLNSDFLPLQEDIEEVQTIKCPHSCSRDASSTIAIKAPLILIQTILSSANQQQKIKLHQIPKQVNVLNMEKQLFLRGIVDSEALEDSPVAIRSQRLIKFINGKCSAHVLRNNSWFTIQGGEKTRLCRADKTVLPVLVIYSQGGKDEK</sequence>
<evidence type="ECO:0000313" key="4">
    <source>
        <dbReference type="RefSeq" id="XP_011312551.1"/>
    </source>
</evidence>
<dbReference type="InterPro" id="IPR057560">
    <property type="entry name" value="Znf_SCAND3"/>
</dbReference>
<dbReference type="KEGG" id="fas:105272230"/>
<evidence type="ECO:0000256" key="1">
    <source>
        <dbReference type="SAM" id="MobiDB-lite"/>
    </source>
</evidence>
<feature type="region of interest" description="Disordered" evidence="1">
    <location>
        <begin position="451"/>
        <end position="483"/>
    </location>
</feature>
<feature type="domain" description="SCAN" evidence="2">
    <location>
        <begin position="505"/>
        <end position="547"/>
    </location>
</feature>
<dbReference type="RefSeq" id="XP_011312551.1">
    <property type="nucleotide sequence ID" value="XM_011314249.1"/>
</dbReference>
<dbReference type="Pfam" id="PF23663">
    <property type="entry name" value="Znf_SCAND3"/>
    <property type="match status" value="1"/>
</dbReference>
<dbReference type="AlphaFoldDB" id="A0A9R1U870"/>
<dbReference type="OrthoDB" id="7700560at2759"/>